<comment type="caution">
    <text evidence="8">The sequence shown here is derived from an EMBL/GenBank/DDBJ whole genome shotgun (WGS) entry which is preliminary data.</text>
</comment>
<evidence type="ECO:0000256" key="3">
    <source>
        <dbReference type="ARBA" id="ARBA00022741"/>
    </source>
</evidence>
<keyword evidence="6" id="KW-0812">Transmembrane</keyword>
<gene>
    <name evidence="8" type="ORF">FPE01S_01_00700</name>
</gene>
<evidence type="ECO:0000256" key="2">
    <source>
        <dbReference type="ARBA" id="ARBA00022679"/>
    </source>
</evidence>
<dbReference type="EMBL" id="BBWV01000001">
    <property type="protein sequence ID" value="GAO41058.1"/>
    <property type="molecule type" value="Genomic_DNA"/>
</dbReference>
<dbReference type="PANTHER" id="PTHR43671">
    <property type="entry name" value="SERINE/THREONINE-PROTEIN KINASE NEK"/>
    <property type="match status" value="1"/>
</dbReference>
<dbReference type="AlphaFoldDB" id="A0A0E9MUA6"/>
<evidence type="ECO:0000256" key="5">
    <source>
        <dbReference type="ARBA" id="ARBA00022840"/>
    </source>
</evidence>
<dbReference type="SMART" id="SM00220">
    <property type="entry name" value="S_TKc"/>
    <property type="match status" value="1"/>
</dbReference>
<name>A0A0E9MUA6_9BACT</name>
<reference evidence="8 9" key="1">
    <citation type="submission" date="2015-04" db="EMBL/GenBank/DDBJ databases">
        <title>Whole genome shotgun sequence of Flavihumibacter petaseus NBRC 106054.</title>
        <authorList>
            <person name="Miyazawa S."/>
            <person name="Hosoyama A."/>
            <person name="Hashimoto M."/>
            <person name="Noguchi M."/>
            <person name="Tsuchikane K."/>
            <person name="Ohji S."/>
            <person name="Yamazoe A."/>
            <person name="Ichikawa N."/>
            <person name="Kimura A."/>
            <person name="Fujita N."/>
        </authorList>
    </citation>
    <scope>NUCLEOTIDE SEQUENCE [LARGE SCALE GENOMIC DNA]</scope>
    <source>
        <strain evidence="8 9">NBRC 106054</strain>
    </source>
</reference>
<sequence>MQTTSFTQYFPQYEIIGELGRGNARVLKVRHRDSGQLRAIKHFAFNTDPDTLRRFQQESEIMIAIQHPHIVKIIDVHLDADLPYVVMELIEGGDLRKHLRAAGVLPVAEILRLAEQLSLALDAIHQRDVVHRDIKPENIMYRRLPSGELQYLLTDFGIAKLREQSNTVTGSSMLTYEYASPEQFTDSRAVHAATDFYSMGVVLYECATGSVPFEYEEGNLLLHINQVISHPVDMFQLPPGFPPTLKKIIQGLLAKRATERLTDSGQLKLMIQAARQEMADAPQAPAPAVTRQTMAAPQRINRYGYETILPTFSAVKGTVQLLMPSRHRSAFFPFFVLLLVMSLALGAYFVWGSFLKKFPVTERFVNSTRDRDSAQNNDTKSIVPVNHNARQVRYPIHPVKDQFFIDDFSSPGNGWIREKDDQKEFAYENGKYVIKGYDSNYTYQSTRYFDIDLNKNWSVAVNMNRRSGNEPDGFGLNYLSDPEKEAYYVFYISADGYYKIEAHQKDDIRALVDWTRTYNIHPENAMNMLSVSKQGSFLSFFINDVKEITLPFEGAFGNGFGLRVDGNQQVAFDQFILRGVR</sequence>
<dbReference type="SUPFAM" id="SSF56112">
    <property type="entry name" value="Protein kinase-like (PK-like)"/>
    <property type="match status" value="1"/>
</dbReference>
<dbReference type="GO" id="GO:0005524">
    <property type="term" value="F:ATP binding"/>
    <property type="evidence" value="ECO:0007669"/>
    <property type="project" value="UniProtKB-KW"/>
</dbReference>
<evidence type="ECO:0000259" key="7">
    <source>
        <dbReference type="PROSITE" id="PS50011"/>
    </source>
</evidence>
<proteinExistence type="predicted"/>
<dbReference type="PROSITE" id="PS50011">
    <property type="entry name" value="PROTEIN_KINASE_DOM"/>
    <property type="match status" value="1"/>
</dbReference>
<dbReference type="RefSeq" id="WP_052955407.1">
    <property type="nucleotide sequence ID" value="NZ_BBWV01000001.1"/>
</dbReference>
<protein>
    <recommendedName>
        <fullName evidence="1">non-specific serine/threonine protein kinase</fullName>
        <ecNumber evidence="1">2.7.11.1</ecNumber>
    </recommendedName>
</protein>
<dbReference type="STRING" id="1220578.FPE01S_01_00700"/>
<feature type="domain" description="Protein kinase" evidence="7">
    <location>
        <begin position="13"/>
        <end position="279"/>
    </location>
</feature>
<dbReference type="PROSITE" id="PS00108">
    <property type="entry name" value="PROTEIN_KINASE_ST"/>
    <property type="match status" value="1"/>
</dbReference>
<dbReference type="OrthoDB" id="9813021at2"/>
<dbReference type="GO" id="GO:0004674">
    <property type="term" value="F:protein serine/threonine kinase activity"/>
    <property type="evidence" value="ECO:0007669"/>
    <property type="project" value="UniProtKB-EC"/>
</dbReference>
<evidence type="ECO:0000313" key="8">
    <source>
        <dbReference type="EMBL" id="GAO41058.1"/>
    </source>
</evidence>
<dbReference type="EC" id="2.7.11.1" evidence="1"/>
<keyword evidence="5" id="KW-0067">ATP-binding</keyword>
<dbReference type="CDD" id="cd14014">
    <property type="entry name" value="STKc_PknB_like"/>
    <property type="match status" value="1"/>
</dbReference>
<keyword evidence="6" id="KW-0472">Membrane</keyword>
<dbReference type="Pfam" id="PF00069">
    <property type="entry name" value="Pkinase"/>
    <property type="match status" value="1"/>
</dbReference>
<evidence type="ECO:0000313" key="9">
    <source>
        <dbReference type="Proteomes" id="UP000033121"/>
    </source>
</evidence>
<evidence type="ECO:0000256" key="6">
    <source>
        <dbReference type="SAM" id="Phobius"/>
    </source>
</evidence>
<evidence type="ECO:0000256" key="4">
    <source>
        <dbReference type="ARBA" id="ARBA00022777"/>
    </source>
</evidence>
<dbReference type="InterPro" id="IPR000719">
    <property type="entry name" value="Prot_kinase_dom"/>
</dbReference>
<organism evidence="8 9">
    <name type="scientific">Flavihumibacter petaseus NBRC 106054</name>
    <dbReference type="NCBI Taxonomy" id="1220578"/>
    <lineage>
        <taxon>Bacteria</taxon>
        <taxon>Pseudomonadati</taxon>
        <taxon>Bacteroidota</taxon>
        <taxon>Chitinophagia</taxon>
        <taxon>Chitinophagales</taxon>
        <taxon>Chitinophagaceae</taxon>
        <taxon>Flavihumibacter</taxon>
    </lineage>
</organism>
<dbReference type="Proteomes" id="UP000033121">
    <property type="component" value="Unassembled WGS sequence"/>
</dbReference>
<keyword evidence="3" id="KW-0547">Nucleotide-binding</keyword>
<keyword evidence="2" id="KW-0808">Transferase</keyword>
<dbReference type="InterPro" id="IPR050660">
    <property type="entry name" value="NEK_Ser/Thr_kinase"/>
</dbReference>
<keyword evidence="6" id="KW-1133">Transmembrane helix</keyword>
<evidence type="ECO:0000256" key="1">
    <source>
        <dbReference type="ARBA" id="ARBA00012513"/>
    </source>
</evidence>
<dbReference type="InterPro" id="IPR011009">
    <property type="entry name" value="Kinase-like_dom_sf"/>
</dbReference>
<dbReference type="PANTHER" id="PTHR43671:SF13">
    <property type="entry name" value="SERINE_THREONINE-PROTEIN KINASE NEK2"/>
    <property type="match status" value="1"/>
</dbReference>
<keyword evidence="4 8" id="KW-0418">Kinase</keyword>
<dbReference type="Gene3D" id="2.60.120.560">
    <property type="entry name" value="Exo-inulinase, domain 1"/>
    <property type="match status" value="1"/>
</dbReference>
<dbReference type="Gene3D" id="1.10.510.10">
    <property type="entry name" value="Transferase(Phosphotransferase) domain 1"/>
    <property type="match status" value="1"/>
</dbReference>
<keyword evidence="9" id="KW-1185">Reference proteome</keyword>
<dbReference type="InterPro" id="IPR008271">
    <property type="entry name" value="Ser/Thr_kinase_AS"/>
</dbReference>
<feature type="transmembrane region" description="Helical" evidence="6">
    <location>
        <begin position="330"/>
        <end position="351"/>
    </location>
</feature>
<accession>A0A0E9MUA6</accession>